<evidence type="ECO:0000313" key="1">
    <source>
        <dbReference type="EMBL" id="CAE7745867.1"/>
    </source>
</evidence>
<sequence length="505" mass="55821">ASESETGCSEFPEPAVRAAVKEAVGDGDGSDRCEDAVALGWRWLCEGKASEAAGCFGEAIELDQLSAAAHNGRGIANEILGKSGEAEADYAQADKLTEEHSEVRERLKLARQWRPIDFEAHQARGKPEGKQVASEADFLISFVTPSGPTNSLILHQLGQGVHFKKEFRSSVAVNYPLYLLQALQSGVSFCHDRSLGMEECMVTGLCQGRWDAAFCGAPAQSPGEFPSQAWVLRYKEAATQTRHGILLLQLTSDYFLSKACGWAFAFLRKPELVHVFLFGLEGPQILRWQELVESPNLCRRAFGHAPDPELARLREVTAEARRSKSAAEPAEAEYQARCELPSREVGYALTRNQQNTAVGILAVGELMETCMRAGQAQRASELGIRLLDVLEGSCDPDNPRISLALSDLSVAIDELGDQRWRKELLERSVEIAVRDYGPKHPEVAMVLRNLLNHRTPAHFVKQMELLLKSLEVVAQRFPGYGRPENAARSNLNFILASLRERRKQT</sequence>
<organism evidence="1 2">
    <name type="scientific">Symbiodinium necroappetens</name>
    <dbReference type="NCBI Taxonomy" id="1628268"/>
    <lineage>
        <taxon>Eukaryota</taxon>
        <taxon>Sar</taxon>
        <taxon>Alveolata</taxon>
        <taxon>Dinophyceae</taxon>
        <taxon>Suessiales</taxon>
        <taxon>Symbiodiniaceae</taxon>
        <taxon>Symbiodinium</taxon>
    </lineage>
</organism>
<dbReference type="AlphaFoldDB" id="A0A812XTX0"/>
<feature type="non-terminal residue" evidence="1">
    <location>
        <position position="1"/>
    </location>
</feature>
<dbReference type="OrthoDB" id="10265891at2759"/>
<dbReference type="InterPro" id="IPR011990">
    <property type="entry name" value="TPR-like_helical_dom_sf"/>
</dbReference>
<comment type="caution">
    <text evidence="1">The sequence shown here is derived from an EMBL/GenBank/DDBJ whole genome shotgun (WGS) entry which is preliminary data.</text>
</comment>
<evidence type="ECO:0000313" key="2">
    <source>
        <dbReference type="Proteomes" id="UP000601435"/>
    </source>
</evidence>
<feature type="non-terminal residue" evidence="1">
    <location>
        <position position="505"/>
    </location>
</feature>
<dbReference type="Gene3D" id="1.25.40.10">
    <property type="entry name" value="Tetratricopeptide repeat domain"/>
    <property type="match status" value="2"/>
</dbReference>
<dbReference type="SUPFAM" id="SSF48452">
    <property type="entry name" value="TPR-like"/>
    <property type="match status" value="1"/>
</dbReference>
<gene>
    <name evidence="1" type="primary">NPHP3</name>
    <name evidence="1" type="ORF">SNEC2469_LOCUS21602</name>
</gene>
<accession>A0A812XTX0</accession>
<proteinExistence type="predicted"/>
<dbReference type="EMBL" id="CAJNJA010038336">
    <property type="protein sequence ID" value="CAE7745867.1"/>
    <property type="molecule type" value="Genomic_DNA"/>
</dbReference>
<reference evidence="1" key="1">
    <citation type="submission" date="2021-02" db="EMBL/GenBank/DDBJ databases">
        <authorList>
            <person name="Dougan E. K."/>
            <person name="Rhodes N."/>
            <person name="Thang M."/>
            <person name="Chan C."/>
        </authorList>
    </citation>
    <scope>NUCLEOTIDE SEQUENCE</scope>
</reference>
<protein>
    <submittedName>
        <fullName evidence="1">NPHP3 protein</fullName>
    </submittedName>
</protein>
<dbReference type="Proteomes" id="UP000601435">
    <property type="component" value="Unassembled WGS sequence"/>
</dbReference>
<name>A0A812XTX0_9DINO</name>
<keyword evidence="2" id="KW-1185">Reference proteome</keyword>